<dbReference type="RefSeq" id="WP_077812015.1">
    <property type="nucleotide sequence ID" value="NZ_CP014692.1"/>
</dbReference>
<dbReference type="STRING" id="435.A0U92_03465"/>
<proteinExistence type="predicted"/>
<evidence type="ECO:0000313" key="2">
    <source>
        <dbReference type="Proteomes" id="UP000188937"/>
    </source>
</evidence>
<dbReference type="EMBL" id="CP014692">
    <property type="protein sequence ID" value="AQS83979.1"/>
    <property type="molecule type" value="Genomic_DNA"/>
</dbReference>
<dbReference type="Proteomes" id="UP000188937">
    <property type="component" value="Chromosome"/>
</dbReference>
<accession>A0A1U9KE24</accession>
<dbReference type="KEGG" id="aace:A0U92_03465"/>
<name>A0A1U9KE24_ACEAC</name>
<gene>
    <name evidence="1" type="ORF">A0U92_03465</name>
</gene>
<sequence>MTSNIVNLASVVRNTRTGRDVIIRDPRSQHWAFRAPQIAREISVKRLGAVDLEHTIELATGVEFTCPPSWVHAVEAPKQRKAYQPFSIMGVRR</sequence>
<keyword evidence="2" id="KW-1185">Reference proteome</keyword>
<organism evidence="1 2">
    <name type="scientific">Acetobacter aceti</name>
    <dbReference type="NCBI Taxonomy" id="435"/>
    <lineage>
        <taxon>Bacteria</taxon>
        <taxon>Pseudomonadati</taxon>
        <taxon>Pseudomonadota</taxon>
        <taxon>Alphaproteobacteria</taxon>
        <taxon>Acetobacterales</taxon>
        <taxon>Acetobacteraceae</taxon>
        <taxon>Acetobacter</taxon>
        <taxon>Acetobacter subgen. Acetobacter</taxon>
    </lineage>
</organism>
<protein>
    <submittedName>
        <fullName evidence="1">Uncharacterized protein</fullName>
    </submittedName>
</protein>
<dbReference type="AlphaFoldDB" id="A0A1U9KE24"/>
<evidence type="ECO:0000313" key="1">
    <source>
        <dbReference type="EMBL" id="AQS83979.1"/>
    </source>
</evidence>
<reference evidence="1 2" key="1">
    <citation type="submission" date="2016-03" db="EMBL/GenBank/DDBJ databases">
        <title>Acetic acid bacteria sequencing.</title>
        <authorList>
            <person name="Brandt J."/>
            <person name="Jakob F."/>
            <person name="Vogel R.F."/>
        </authorList>
    </citation>
    <scope>NUCLEOTIDE SEQUENCE [LARGE SCALE GENOMIC DNA]</scope>
    <source>
        <strain evidence="1 2">TMW2.1153</strain>
    </source>
</reference>